<feature type="transmembrane region" description="Helical" evidence="1">
    <location>
        <begin position="66"/>
        <end position="87"/>
    </location>
</feature>
<feature type="transmembrane region" description="Helical" evidence="1">
    <location>
        <begin position="235"/>
        <end position="259"/>
    </location>
</feature>
<dbReference type="AlphaFoldDB" id="A0AAD5V5G8"/>
<evidence type="ECO:0000313" key="3">
    <source>
        <dbReference type="Proteomes" id="UP001212997"/>
    </source>
</evidence>
<comment type="caution">
    <text evidence="2">The sequence shown here is derived from an EMBL/GenBank/DDBJ whole genome shotgun (WGS) entry which is preliminary data.</text>
</comment>
<dbReference type="EMBL" id="JANAWD010000124">
    <property type="protein sequence ID" value="KAJ3486346.1"/>
    <property type="molecule type" value="Genomic_DNA"/>
</dbReference>
<dbReference type="Proteomes" id="UP001212997">
    <property type="component" value="Unassembled WGS sequence"/>
</dbReference>
<keyword evidence="1" id="KW-1133">Transmembrane helix</keyword>
<organism evidence="2 3">
    <name type="scientific">Meripilus lineatus</name>
    <dbReference type="NCBI Taxonomy" id="2056292"/>
    <lineage>
        <taxon>Eukaryota</taxon>
        <taxon>Fungi</taxon>
        <taxon>Dikarya</taxon>
        <taxon>Basidiomycota</taxon>
        <taxon>Agaricomycotina</taxon>
        <taxon>Agaricomycetes</taxon>
        <taxon>Polyporales</taxon>
        <taxon>Meripilaceae</taxon>
        <taxon>Meripilus</taxon>
    </lineage>
</organism>
<feature type="transmembrane region" description="Helical" evidence="1">
    <location>
        <begin position="192"/>
        <end position="214"/>
    </location>
</feature>
<gene>
    <name evidence="2" type="ORF">NLI96_g4311</name>
</gene>
<sequence length="320" mass="35747">MSADALQPLFFALDQTRLANYFAASALTVAVYDASITYGGIHFCPPEVVDSTNEGKRARWSPAKGLYLFTRYYGIAYLIFYFTGSIMTSPSRSLYVDYSHCVYPGLTRTKLGGPNIFTMLVNIIFVMRLYALYNRSTKILVFLLLFLFAEFVAETYATISTETRLDVLESPLGLPWPGCIPFPKLDPTTNNIVSWTLCLSVSFLFFVMTLVKFIRTASNGESIKSLFRIKNLSPLAGRFITDGTLFFFIIFSVVIFGLIMSDGVKTPLATIASPSAADAYGRNHVIQFRNRSAKGSRRLFGEFDYSVGTTETIELGNPKR</sequence>
<evidence type="ECO:0000313" key="2">
    <source>
        <dbReference type="EMBL" id="KAJ3486346.1"/>
    </source>
</evidence>
<reference evidence="2" key="1">
    <citation type="submission" date="2022-07" db="EMBL/GenBank/DDBJ databases">
        <title>Genome Sequence of Physisporinus lineatus.</title>
        <authorList>
            <person name="Buettner E."/>
        </authorList>
    </citation>
    <scope>NUCLEOTIDE SEQUENCE</scope>
    <source>
        <strain evidence="2">VT162</strain>
    </source>
</reference>
<keyword evidence="3" id="KW-1185">Reference proteome</keyword>
<keyword evidence="1" id="KW-0812">Transmembrane</keyword>
<proteinExistence type="predicted"/>
<feature type="transmembrane region" description="Helical" evidence="1">
    <location>
        <begin position="140"/>
        <end position="159"/>
    </location>
</feature>
<feature type="transmembrane region" description="Helical" evidence="1">
    <location>
        <begin position="116"/>
        <end position="133"/>
    </location>
</feature>
<accession>A0AAD5V5G8</accession>
<evidence type="ECO:0000256" key="1">
    <source>
        <dbReference type="SAM" id="Phobius"/>
    </source>
</evidence>
<name>A0AAD5V5G8_9APHY</name>
<keyword evidence="1" id="KW-0472">Membrane</keyword>
<protein>
    <submittedName>
        <fullName evidence="2">Uncharacterized protein</fullName>
    </submittedName>
</protein>